<organism evidence="1 2">
    <name type="scientific">Sphingobium vermicomposti</name>
    <dbReference type="NCBI Taxonomy" id="529005"/>
    <lineage>
        <taxon>Bacteria</taxon>
        <taxon>Pseudomonadati</taxon>
        <taxon>Pseudomonadota</taxon>
        <taxon>Alphaproteobacteria</taxon>
        <taxon>Sphingomonadales</taxon>
        <taxon>Sphingomonadaceae</taxon>
        <taxon>Sphingobium</taxon>
    </lineage>
</organism>
<keyword evidence="1" id="KW-0808">Transferase</keyword>
<dbReference type="SUPFAM" id="SSF53448">
    <property type="entry name" value="Nucleotide-diphospho-sugar transferases"/>
    <property type="match status" value="1"/>
</dbReference>
<name>A0A846LZZ8_9SPHN</name>
<protein>
    <submittedName>
        <fullName evidence="1">Glycosyltransferase involved in cell wall biosynthesis</fullName>
    </submittedName>
</protein>
<gene>
    <name evidence="1" type="ORF">FHS54_000406</name>
</gene>
<dbReference type="RefSeq" id="WP_167302113.1">
    <property type="nucleotide sequence ID" value="NZ_JAASQR010000001.1"/>
</dbReference>
<comment type="caution">
    <text evidence="1">The sequence shown here is derived from an EMBL/GenBank/DDBJ whole genome shotgun (WGS) entry which is preliminary data.</text>
</comment>
<sequence>MVGKINSECPAVLAQHSPIVQRLIAPNQEVNCEQALFFHSIGLAGYDLSSATFYAFKGARLKFDSYFNSFPAYAFDFASANRLEVHVTAKGRFIFELVLVRPDKSHQNLYHTVIDGDGVTRVIEIPQISLNGMIFARFVAIDDLTIHAVDYVVAGAVRNHVRLTGVITTFRRDAAVQKTMERLQDYFTANPDISGDFELLVIDNGGETDRSAFARGRVIKSSNYGGAGGFTRGLLETVRDGTSSHVLFMDDDAVFFPETLRRTMAILRYSADPALAISGSMITESRKWRLWEASATFNERCRPLHNGRDLRKFDEVVATIQIDSSWNRYGGWWYFCFPIAAVKTWPFPFFVRGDDICFSLANAFNILNVPGIASHQDDFFAKQSPMTVYLDMRYHLAAHLMFERLELDRPGIKAMMRSYFDRFNDSYHYESAEALLMAMDDVMEGERFWEGNLDMAQRRSDLSRLTVNEKLITPLQFASGETAAHSSKRHRGKWRALWRKLSFNGHLLPDRFFYSKGVLFPLDVRANARDTFRRRWTVTFDASTRTGYICRIDKDRYFVNRRRFRVAMRRLLDNYDALKTAYRHHGETMTTRDAWERRLGLVHRRR</sequence>
<dbReference type="EMBL" id="JAASQR010000001">
    <property type="protein sequence ID" value="NIJ15457.1"/>
    <property type="molecule type" value="Genomic_DNA"/>
</dbReference>
<evidence type="ECO:0000313" key="1">
    <source>
        <dbReference type="EMBL" id="NIJ15457.1"/>
    </source>
</evidence>
<keyword evidence="2" id="KW-1185">Reference proteome</keyword>
<dbReference type="Gene3D" id="3.90.550.60">
    <property type="match status" value="1"/>
</dbReference>
<dbReference type="InterPro" id="IPR029044">
    <property type="entry name" value="Nucleotide-diphossugar_trans"/>
</dbReference>
<accession>A0A846LZZ8</accession>
<reference evidence="1 2" key="1">
    <citation type="submission" date="2020-03" db="EMBL/GenBank/DDBJ databases">
        <title>Genomic Encyclopedia of Type Strains, Phase IV (KMG-IV): sequencing the most valuable type-strain genomes for metagenomic binning, comparative biology and taxonomic classification.</title>
        <authorList>
            <person name="Goeker M."/>
        </authorList>
    </citation>
    <scope>NUCLEOTIDE SEQUENCE [LARGE SCALE GENOMIC DNA]</scope>
    <source>
        <strain evidence="1 2">DSM 21299</strain>
    </source>
</reference>
<proteinExistence type="predicted"/>
<dbReference type="Proteomes" id="UP000576821">
    <property type="component" value="Unassembled WGS sequence"/>
</dbReference>
<dbReference type="Pfam" id="PF13641">
    <property type="entry name" value="Glyco_tranf_2_3"/>
    <property type="match status" value="1"/>
</dbReference>
<dbReference type="AlphaFoldDB" id="A0A846LZZ8"/>
<dbReference type="GO" id="GO:0016740">
    <property type="term" value="F:transferase activity"/>
    <property type="evidence" value="ECO:0007669"/>
    <property type="project" value="UniProtKB-KW"/>
</dbReference>
<evidence type="ECO:0000313" key="2">
    <source>
        <dbReference type="Proteomes" id="UP000576821"/>
    </source>
</evidence>